<dbReference type="InterPro" id="IPR051806">
    <property type="entry name" value="HAD-like_SPP"/>
</dbReference>
<dbReference type="SFLD" id="SFLDS00003">
    <property type="entry name" value="Haloacid_Dehalogenase"/>
    <property type="match status" value="1"/>
</dbReference>
<dbReference type="InterPro" id="IPR041492">
    <property type="entry name" value="HAD_2"/>
</dbReference>
<dbReference type="InterPro" id="IPR036412">
    <property type="entry name" value="HAD-like_sf"/>
</dbReference>
<dbReference type="Gene3D" id="3.40.50.1000">
    <property type="entry name" value="HAD superfamily/HAD-like"/>
    <property type="match status" value="1"/>
</dbReference>
<dbReference type="SFLD" id="SFLDG01129">
    <property type="entry name" value="C1.5:_HAD__Beta-PGM__Phosphata"/>
    <property type="match status" value="1"/>
</dbReference>
<accession>A0A0K2SLI7</accession>
<reference evidence="3" key="1">
    <citation type="submission" date="2015-07" db="EMBL/GenBank/DDBJ databases">
        <title>Complete genome sequence and phylogenetic analysis of Limnochorda pilosa.</title>
        <authorList>
            <person name="Watanabe M."/>
            <person name="Kojima H."/>
            <person name="Fukui M."/>
        </authorList>
    </citation>
    <scope>NUCLEOTIDE SEQUENCE [LARGE SCALE GENOMIC DNA]</scope>
    <source>
        <strain evidence="3">HC45</strain>
    </source>
</reference>
<dbReference type="Gene3D" id="1.10.150.240">
    <property type="entry name" value="Putative phosphatase, domain 2"/>
    <property type="match status" value="1"/>
</dbReference>
<dbReference type="Proteomes" id="UP000065807">
    <property type="component" value="Chromosome"/>
</dbReference>
<dbReference type="NCBIfam" id="TIGR01509">
    <property type="entry name" value="HAD-SF-IA-v3"/>
    <property type="match status" value="1"/>
</dbReference>
<feature type="compositionally biased region" description="Low complexity" evidence="1">
    <location>
        <begin position="218"/>
        <end position="239"/>
    </location>
</feature>
<dbReference type="InterPro" id="IPR023198">
    <property type="entry name" value="PGP-like_dom2"/>
</dbReference>
<proteinExistence type="predicted"/>
<dbReference type="KEGG" id="lpil:LIP_2031"/>
<dbReference type="PANTHER" id="PTHR43481">
    <property type="entry name" value="FRUCTOSE-1-PHOSPHATE PHOSPHATASE"/>
    <property type="match status" value="1"/>
</dbReference>
<dbReference type="InterPro" id="IPR006439">
    <property type="entry name" value="HAD-SF_hydro_IA"/>
</dbReference>
<dbReference type="PANTHER" id="PTHR43481:SF4">
    <property type="entry name" value="GLYCEROL-1-PHOSPHATE PHOSPHOHYDROLASE 1-RELATED"/>
    <property type="match status" value="1"/>
</dbReference>
<dbReference type="STRING" id="1555112.LIP_2031"/>
<dbReference type="Pfam" id="PF13419">
    <property type="entry name" value="HAD_2"/>
    <property type="match status" value="1"/>
</dbReference>
<name>A0A0K2SLI7_LIMPI</name>
<dbReference type="GO" id="GO:0050308">
    <property type="term" value="F:sugar-phosphatase activity"/>
    <property type="evidence" value="ECO:0007669"/>
    <property type="project" value="TreeGrafter"/>
</dbReference>
<feature type="region of interest" description="Disordered" evidence="1">
    <location>
        <begin position="211"/>
        <end position="239"/>
    </location>
</feature>
<dbReference type="PRINTS" id="PR00413">
    <property type="entry name" value="HADHALOGNASE"/>
</dbReference>
<dbReference type="SUPFAM" id="SSF56784">
    <property type="entry name" value="HAD-like"/>
    <property type="match status" value="1"/>
</dbReference>
<evidence type="ECO:0000256" key="1">
    <source>
        <dbReference type="SAM" id="MobiDB-lite"/>
    </source>
</evidence>
<gene>
    <name evidence="2" type="ORF">LIP_2031</name>
</gene>
<keyword evidence="3" id="KW-1185">Reference proteome</keyword>
<protein>
    <submittedName>
        <fullName evidence="2">Phosphoglycolate phosphatase</fullName>
    </submittedName>
</protein>
<dbReference type="AlphaFoldDB" id="A0A0K2SLI7"/>
<evidence type="ECO:0000313" key="3">
    <source>
        <dbReference type="Proteomes" id="UP000065807"/>
    </source>
</evidence>
<sequence>MLDLDGTIIDTESALYDAWEEVYGRRGAVLPLEEWMRCVGTSPDAFDPYAYLEGLVGHRLDRRALEAEVEQAAAAHLARLRPRDGVVALVEAARREGLGLAVASSSGRPWVERFLEQAGLTAAIDVLATADDVARVKPAPDLYLLALGRLGVEASEALAVEDSPNGARAALAAGLRCVVVPNPLTAGEVFPAEVPRLSSLRGRTPRALWELARRRPQSLSSSSSSRSSSSNSSSSSSSS</sequence>
<dbReference type="InterPro" id="IPR023214">
    <property type="entry name" value="HAD_sf"/>
</dbReference>
<reference evidence="3" key="2">
    <citation type="journal article" date="2016" name="Int. J. Syst. Evol. Microbiol.">
        <title>Complete genome sequence and cell structure of Limnochorda pilosa, a Gram-negative spore-former within the phylum Firmicutes.</title>
        <authorList>
            <person name="Watanabe M."/>
            <person name="Kojima H."/>
            <person name="Fukui M."/>
        </authorList>
    </citation>
    <scope>NUCLEOTIDE SEQUENCE [LARGE SCALE GENOMIC DNA]</scope>
    <source>
        <strain evidence="3">HC45</strain>
    </source>
</reference>
<evidence type="ECO:0000313" key="2">
    <source>
        <dbReference type="EMBL" id="BAS27872.1"/>
    </source>
</evidence>
<organism evidence="2 3">
    <name type="scientific">Limnochorda pilosa</name>
    <dbReference type="NCBI Taxonomy" id="1555112"/>
    <lineage>
        <taxon>Bacteria</taxon>
        <taxon>Bacillati</taxon>
        <taxon>Bacillota</taxon>
        <taxon>Limnochordia</taxon>
        <taxon>Limnochordales</taxon>
        <taxon>Limnochordaceae</taxon>
        <taxon>Limnochorda</taxon>
    </lineage>
</organism>
<dbReference type="EMBL" id="AP014924">
    <property type="protein sequence ID" value="BAS27872.1"/>
    <property type="molecule type" value="Genomic_DNA"/>
</dbReference>